<evidence type="ECO:0008006" key="4">
    <source>
        <dbReference type="Google" id="ProtNLM"/>
    </source>
</evidence>
<dbReference type="EMBL" id="QQAW01000001">
    <property type="protein sequence ID" value="RDI40256.1"/>
    <property type="molecule type" value="Genomic_DNA"/>
</dbReference>
<evidence type="ECO:0000256" key="1">
    <source>
        <dbReference type="SAM" id="SignalP"/>
    </source>
</evidence>
<evidence type="ECO:0000313" key="2">
    <source>
        <dbReference type="EMBL" id="RDI40256.1"/>
    </source>
</evidence>
<dbReference type="AlphaFoldDB" id="A0A370GAQ6"/>
<dbReference type="PROSITE" id="PS51257">
    <property type="entry name" value="PROKAR_LIPOPROTEIN"/>
    <property type="match status" value="1"/>
</dbReference>
<keyword evidence="1" id="KW-0732">Signal</keyword>
<proteinExistence type="predicted"/>
<reference evidence="2 3" key="1">
    <citation type="submission" date="2018-07" db="EMBL/GenBank/DDBJ databases">
        <title>Genomic Encyclopedia of Type Strains, Phase IV (KMG-IV): sequencing the most valuable type-strain genomes for metagenomic binning, comparative biology and taxonomic classification.</title>
        <authorList>
            <person name="Goeker M."/>
        </authorList>
    </citation>
    <scope>NUCLEOTIDE SEQUENCE [LARGE SCALE GENOMIC DNA]</scope>
    <source>
        <strain evidence="2 3">DSM 5603</strain>
    </source>
</reference>
<evidence type="ECO:0000313" key="3">
    <source>
        <dbReference type="Proteomes" id="UP000254958"/>
    </source>
</evidence>
<feature type="chain" id="PRO_5016868430" description="Lipoprotein" evidence="1">
    <location>
        <begin position="21"/>
        <end position="95"/>
    </location>
</feature>
<protein>
    <recommendedName>
        <fullName evidence="4">Lipoprotein</fullName>
    </recommendedName>
</protein>
<keyword evidence="3" id="KW-1185">Reference proteome</keyword>
<accession>A0A370GAQ6</accession>
<sequence length="95" mass="9705">MKCVAVFVMVGVALSGCAHPAARHDDPRAVLFRHVGGDPSLDGEAYKPDDGKMHGQVTVGVAASPGHGRGAVPMSSADITNVLPGLSIGETSWGR</sequence>
<dbReference type="Proteomes" id="UP000254958">
    <property type="component" value="Unassembled WGS sequence"/>
</dbReference>
<name>A0A370GAQ6_GLULI</name>
<feature type="signal peptide" evidence="1">
    <location>
        <begin position="1"/>
        <end position="20"/>
    </location>
</feature>
<comment type="caution">
    <text evidence="2">The sequence shown here is derived from an EMBL/GenBank/DDBJ whole genome shotgun (WGS) entry which is preliminary data.</text>
</comment>
<organism evidence="2 3">
    <name type="scientific">Gluconacetobacter liquefaciens</name>
    <name type="common">Acetobacter liquefaciens</name>
    <dbReference type="NCBI Taxonomy" id="89584"/>
    <lineage>
        <taxon>Bacteria</taxon>
        <taxon>Pseudomonadati</taxon>
        <taxon>Pseudomonadota</taxon>
        <taxon>Alphaproteobacteria</taxon>
        <taxon>Acetobacterales</taxon>
        <taxon>Acetobacteraceae</taxon>
        <taxon>Gluconacetobacter</taxon>
    </lineage>
</organism>
<gene>
    <name evidence="2" type="ORF">C7453_10143</name>
</gene>